<dbReference type="InterPro" id="IPR026870">
    <property type="entry name" value="Zinc_ribbon_dom"/>
</dbReference>
<accession>A0A151C3F9</accession>
<evidence type="ECO:0000313" key="5">
    <source>
        <dbReference type="Proteomes" id="UP000232928"/>
    </source>
</evidence>
<proteinExistence type="predicted"/>
<dbReference type="Pfam" id="PF13240">
    <property type="entry name" value="Zn_Ribbon_1"/>
    <property type="match status" value="1"/>
</dbReference>
<gene>
    <name evidence="4" type="ORF">APC1461_1465</name>
    <name evidence="3" type="ORF">SCX10_03995</name>
</gene>
<keyword evidence="1" id="KW-1133">Transmembrane helix</keyword>
<evidence type="ECO:0000259" key="2">
    <source>
        <dbReference type="Pfam" id="PF13240"/>
    </source>
</evidence>
<reference evidence="4 5" key="1">
    <citation type="submission" date="2017-12" db="EMBL/GenBank/DDBJ databases">
        <title>Bifidobacterium longum APC/DPC strains.</title>
        <authorList>
            <person name="Arboleya S."/>
        </authorList>
    </citation>
    <scope>NUCLEOTIDE SEQUENCE [LARGE SCALE GENOMIC DNA]</scope>
    <source>
        <strain evidence="4 5">APC1461</strain>
    </source>
</reference>
<reference evidence="3" key="2">
    <citation type="submission" date="2023-10" db="EMBL/GenBank/DDBJ databases">
        <title>Supernatant from a Refined Defined Microbial Community Protects Mice from Clostridioides difficile Infection.</title>
        <authorList>
            <person name="Douchant K."/>
            <person name="He S.-M."/>
            <person name="Noordhof C."/>
            <person name="Greenlaw J."/>
            <person name="Schroeter K."/>
            <person name="Vancuren S.J."/>
            <person name="Sjaarda C."/>
            <person name="Allen-Vercoe E."/>
            <person name="Gloor G.B."/>
            <person name="Vanner S.J."/>
            <person name="Petrof E.O."/>
            <person name="Sheth P.M."/>
            <person name="Guzman M."/>
        </authorList>
    </citation>
    <scope>NUCLEOTIDE SEQUENCE</scope>
    <source>
        <strain evidence="3">16-6-I_4_FM</strain>
    </source>
</reference>
<sequence length="271" mass="28928">MFCHKCGAKARDNQDFCMRCGAKLLKRTTKNSSSTDSAISGERTSKVQTPSLWVESAEPLAVQWASTESVRPDNISSKKKIITIIIAAVVGIAMLIAGWHVLSDSGKIAELGWIKTSNNNNGNPDSDSANRDPLTAKVVSECDGVRDAAAADFADDGDHLRVALSMDDSGTMQTVRLLGCIASQAGIGSSDGSSFSQQSFQDGTQLMSELFGLAASDPSKYVYSSDEAKSAVSKMEYQSVDGDLDARCVYDANNSMLYCHMKSSSTDSSEE</sequence>
<dbReference type="Proteomes" id="UP000232928">
    <property type="component" value="Unassembled WGS sequence"/>
</dbReference>
<organism evidence="4 5">
    <name type="scientific">Bifidobacterium longum</name>
    <dbReference type="NCBI Taxonomy" id="216816"/>
    <lineage>
        <taxon>Bacteria</taxon>
        <taxon>Bacillati</taxon>
        <taxon>Actinomycetota</taxon>
        <taxon>Actinomycetes</taxon>
        <taxon>Bifidobacteriales</taxon>
        <taxon>Bifidobacteriaceae</taxon>
        <taxon>Bifidobacterium</taxon>
    </lineage>
</organism>
<evidence type="ECO:0000313" key="3">
    <source>
        <dbReference type="EMBL" id="MDW7545995.1"/>
    </source>
</evidence>
<dbReference type="EMBL" id="PJEG01000017">
    <property type="protein sequence ID" value="PKD14320.1"/>
    <property type="molecule type" value="Genomic_DNA"/>
</dbReference>
<feature type="transmembrane region" description="Helical" evidence="1">
    <location>
        <begin position="81"/>
        <end position="102"/>
    </location>
</feature>
<keyword evidence="1" id="KW-0812">Transmembrane</keyword>
<dbReference type="Proteomes" id="UP001272183">
    <property type="component" value="Unassembled WGS sequence"/>
</dbReference>
<evidence type="ECO:0000313" key="4">
    <source>
        <dbReference type="EMBL" id="PKD14320.1"/>
    </source>
</evidence>
<dbReference type="AlphaFoldDB" id="A0A151C3F9"/>
<comment type="caution">
    <text evidence="4">The sequence shown here is derived from an EMBL/GenBank/DDBJ whole genome shotgun (WGS) entry which is preliminary data.</text>
</comment>
<feature type="domain" description="Zinc-ribbon" evidence="2">
    <location>
        <begin position="2"/>
        <end position="24"/>
    </location>
</feature>
<evidence type="ECO:0000256" key="1">
    <source>
        <dbReference type="SAM" id="Phobius"/>
    </source>
</evidence>
<dbReference type="RefSeq" id="WP_007058646.1">
    <property type="nucleotide sequence ID" value="NZ_CP040235.1"/>
</dbReference>
<protein>
    <submittedName>
        <fullName evidence="3">Zinc ribbon domain-containing protein</fullName>
    </submittedName>
    <submittedName>
        <fullName evidence="4">Zinc-ribbon domain</fullName>
    </submittedName>
</protein>
<dbReference type="EMBL" id="JAWUDL010000005">
    <property type="protein sequence ID" value="MDW7545995.1"/>
    <property type="molecule type" value="Genomic_DNA"/>
</dbReference>
<name>A0A151C3F9_BIFLN</name>
<keyword evidence="1" id="KW-0472">Membrane</keyword>